<dbReference type="Gene3D" id="3.20.20.70">
    <property type="entry name" value="Aldolase class I"/>
    <property type="match status" value="1"/>
</dbReference>
<protein>
    <submittedName>
        <fullName evidence="5">Class III aminotransferase</fullName>
    </submittedName>
</protein>
<dbReference type="PANTHER" id="PTHR37418">
    <property type="entry name" value="3-KETO-5-AMINOHEXANOATE CLEAVAGE ENZYME-RELATED"/>
    <property type="match status" value="1"/>
</dbReference>
<keyword evidence="5" id="KW-0032">Aminotransferase</keyword>
<dbReference type="InterPro" id="IPR008567">
    <property type="entry name" value="BKACE"/>
</dbReference>
<comment type="cofactor">
    <cofactor evidence="1">
        <name>Zn(2+)</name>
        <dbReference type="ChEBI" id="CHEBI:29105"/>
    </cofactor>
</comment>
<gene>
    <name evidence="5" type="ORF">HELGO_WM21229</name>
</gene>
<keyword evidence="4" id="KW-0862">Zinc</keyword>
<dbReference type="GO" id="GO:0043720">
    <property type="term" value="F:3-keto-5-aminohexanoate cleavage activity"/>
    <property type="evidence" value="ECO:0007669"/>
    <property type="project" value="InterPro"/>
</dbReference>
<dbReference type="EMBL" id="CACVAT010000491">
    <property type="protein sequence ID" value="CAA6829016.1"/>
    <property type="molecule type" value="Genomic_DNA"/>
</dbReference>
<dbReference type="GO" id="GO:0046872">
    <property type="term" value="F:metal ion binding"/>
    <property type="evidence" value="ECO:0007669"/>
    <property type="project" value="UniProtKB-KW"/>
</dbReference>
<keyword evidence="3" id="KW-0479">Metal-binding</keyword>
<name>A0A6S6U7D2_9GAMM</name>
<evidence type="ECO:0000313" key="5">
    <source>
        <dbReference type="EMBL" id="CAA6829016.1"/>
    </source>
</evidence>
<sequence length="269" mass="30514">MLSLPELMIAPNGARRTKVDHPELPVNIAEIVECARQCYVEGADGIHTHVRDANGKHVLDVGLYQELMRELARVVPDMTVQVTSEAAGIYQAEEQRAIIRELHPNYVSVAMREMLDDTANDHNKRQAQEFYQWANNADVTIQHIIYSAEDVTEWFRRVDAGLIPLEGNRAQLLFVLGRYRKHLDSQPEDLQPFIDAMRQSRGDYQIDWAVCAFGVAETVCLAEAVKQGGKIRIGFENSLWHANGKLAQNNAERVRYLKKYLVTTPSTVD</sequence>
<dbReference type="AlphaFoldDB" id="A0A6S6U7D2"/>
<accession>A0A6S6U7D2</accession>
<organism evidence="5">
    <name type="scientific">uncultured Thiotrichaceae bacterium</name>
    <dbReference type="NCBI Taxonomy" id="298394"/>
    <lineage>
        <taxon>Bacteria</taxon>
        <taxon>Pseudomonadati</taxon>
        <taxon>Pseudomonadota</taxon>
        <taxon>Gammaproteobacteria</taxon>
        <taxon>Thiotrichales</taxon>
        <taxon>Thiotrichaceae</taxon>
        <taxon>environmental samples</taxon>
    </lineage>
</organism>
<evidence type="ECO:0000256" key="3">
    <source>
        <dbReference type="ARBA" id="ARBA00022723"/>
    </source>
</evidence>
<dbReference type="InterPro" id="IPR013785">
    <property type="entry name" value="Aldolase_TIM"/>
</dbReference>
<evidence type="ECO:0000256" key="4">
    <source>
        <dbReference type="ARBA" id="ARBA00022833"/>
    </source>
</evidence>
<keyword evidence="2 5" id="KW-0808">Transferase</keyword>
<dbReference type="PANTHER" id="PTHR37418:SF2">
    <property type="entry name" value="3-KETO-5-AMINOHEXANOATE CLEAVAGE ENZYME"/>
    <property type="match status" value="1"/>
</dbReference>
<evidence type="ECO:0000256" key="2">
    <source>
        <dbReference type="ARBA" id="ARBA00022679"/>
    </source>
</evidence>
<evidence type="ECO:0000256" key="1">
    <source>
        <dbReference type="ARBA" id="ARBA00001947"/>
    </source>
</evidence>
<proteinExistence type="predicted"/>
<dbReference type="GO" id="GO:0008483">
    <property type="term" value="F:transaminase activity"/>
    <property type="evidence" value="ECO:0007669"/>
    <property type="project" value="UniProtKB-KW"/>
</dbReference>
<dbReference type="Pfam" id="PF05853">
    <property type="entry name" value="BKACE"/>
    <property type="match status" value="1"/>
</dbReference>
<reference evidence="5" key="1">
    <citation type="submission" date="2020-01" db="EMBL/GenBank/DDBJ databases">
        <authorList>
            <person name="Meier V. D."/>
            <person name="Meier V D."/>
        </authorList>
    </citation>
    <scope>NUCLEOTIDE SEQUENCE</scope>
    <source>
        <strain evidence="5">HLG_WM_MAG_09</strain>
    </source>
</reference>